<evidence type="ECO:0000313" key="1">
    <source>
        <dbReference type="EMBL" id="MBP2072766.1"/>
    </source>
</evidence>
<evidence type="ECO:0000313" key="2">
    <source>
        <dbReference type="Proteomes" id="UP001166402"/>
    </source>
</evidence>
<gene>
    <name evidence="1" type="ORF">J2Z80_002309</name>
</gene>
<accession>A0ABS4NGF4</accession>
<dbReference type="Proteomes" id="UP001166402">
    <property type="component" value="Unassembled WGS sequence"/>
</dbReference>
<dbReference type="EMBL" id="JAGGLT010000027">
    <property type="protein sequence ID" value="MBP2072766.1"/>
    <property type="molecule type" value="Genomic_DNA"/>
</dbReference>
<sequence>MYKNLFEAAIDGSETMNTYLYDVKIKCPVCGREFTHTKVRMSHLKVLEIRKDLYTKYEGIEPFFYDPIVCPNCGYAALSDIFNNISDEGKKEILSKITINWTKRKFSGERTPRKALESYLLSLYCSELKNDKDIIFAKTCLRIAWIYNILGDYANENKYLKISLDMYKKAYEGFEAYDGEIQLIYMIGELNKILGYRDEALKWFNKVINHPDRKNHSLIVNYAKDEWQSLKI</sequence>
<organism evidence="1 2">
    <name type="scientific">Thermoanaerobacterium butyriciformans</name>
    <dbReference type="NCBI Taxonomy" id="1702242"/>
    <lineage>
        <taxon>Bacteria</taxon>
        <taxon>Bacillati</taxon>
        <taxon>Bacillota</taxon>
        <taxon>Clostridia</taxon>
        <taxon>Thermoanaerobacterales</taxon>
        <taxon>Thermoanaerobacteraceae</taxon>
        <taxon>Thermoanaerobacterium</taxon>
    </lineage>
</organism>
<reference evidence="1" key="1">
    <citation type="submission" date="2021-03" db="EMBL/GenBank/DDBJ databases">
        <title>Genomic Encyclopedia of Type Strains, Phase IV (KMG-IV): sequencing the most valuable type-strain genomes for metagenomic binning, comparative biology and taxonomic classification.</title>
        <authorList>
            <person name="Goeker M."/>
        </authorList>
    </citation>
    <scope>NUCLEOTIDE SEQUENCE</scope>
    <source>
        <strain evidence="1">DSM 101588</strain>
    </source>
</reference>
<dbReference type="SUPFAM" id="SSF48452">
    <property type="entry name" value="TPR-like"/>
    <property type="match status" value="1"/>
</dbReference>
<dbReference type="Pfam" id="PF09986">
    <property type="entry name" value="DUF2225"/>
    <property type="match status" value="1"/>
</dbReference>
<dbReference type="InterPro" id="IPR018708">
    <property type="entry name" value="DUF2225"/>
</dbReference>
<protein>
    <submittedName>
        <fullName evidence="1">Uncharacterized protein (DUF2225 family)</fullName>
    </submittedName>
</protein>
<comment type="caution">
    <text evidence="1">The sequence shown here is derived from an EMBL/GenBank/DDBJ whole genome shotgun (WGS) entry which is preliminary data.</text>
</comment>
<proteinExistence type="predicted"/>
<name>A0ABS4NGF4_9THEO</name>
<dbReference type="InterPro" id="IPR011990">
    <property type="entry name" value="TPR-like_helical_dom_sf"/>
</dbReference>
<keyword evidence="2" id="KW-1185">Reference proteome</keyword>
<dbReference type="Gene3D" id="1.25.40.10">
    <property type="entry name" value="Tetratricopeptide repeat domain"/>
    <property type="match status" value="1"/>
</dbReference>